<keyword evidence="4" id="KW-1185">Reference proteome</keyword>
<comment type="caution">
    <text evidence="3">The sequence shown here is derived from an EMBL/GenBank/DDBJ whole genome shotgun (WGS) entry which is preliminary data.</text>
</comment>
<protein>
    <submittedName>
        <fullName evidence="3">Uncharacterized protein</fullName>
    </submittedName>
</protein>
<keyword evidence="2" id="KW-0732">Signal</keyword>
<feature type="region of interest" description="Disordered" evidence="1">
    <location>
        <begin position="16"/>
        <end position="105"/>
    </location>
</feature>
<feature type="chain" id="PRO_5030643810" evidence="2">
    <location>
        <begin position="20"/>
        <end position="105"/>
    </location>
</feature>
<evidence type="ECO:0000313" key="4">
    <source>
        <dbReference type="Proteomes" id="UP000561066"/>
    </source>
</evidence>
<sequence>MPGSVFCLALALLSSPAGAQGSGTEPSGSGTAPPDAPHATGTDTLERTLPPSRRQAQPAPMPHRPEQPPHRKPVEPTVCPDARKDRSGHCSGNLPPSPAPSRDGP</sequence>
<evidence type="ECO:0000256" key="2">
    <source>
        <dbReference type="SAM" id="SignalP"/>
    </source>
</evidence>
<dbReference type="Proteomes" id="UP000561066">
    <property type="component" value="Unassembled WGS sequence"/>
</dbReference>
<organism evidence="3 4">
    <name type="scientific">Gluconacetobacter johannae</name>
    <dbReference type="NCBI Taxonomy" id="112140"/>
    <lineage>
        <taxon>Bacteria</taxon>
        <taxon>Pseudomonadati</taxon>
        <taxon>Pseudomonadota</taxon>
        <taxon>Alphaproteobacteria</taxon>
        <taxon>Acetobacterales</taxon>
        <taxon>Acetobacteraceae</taxon>
        <taxon>Gluconacetobacter</taxon>
    </lineage>
</organism>
<feature type="compositionally biased region" description="Basic and acidic residues" evidence="1">
    <location>
        <begin position="63"/>
        <end position="74"/>
    </location>
</feature>
<evidence type="ECO:0000256" key="1">
    <source>
        <dbReference type="SAM" id="MobiDB-lite"/>
    </source>
</evidence>
<gene>
    <name evidence="3" type="ORF">HLH21_00285</name>
</gene>
<feature type="signal peptide" evidence="2">
    <location>
        <begin position="1"/>
        <end position="19"/>
    </location>
</feature>
<proteinExistence type="predicted"/>
<dbReference type="AlphaFoldDB" id="A0A7W4P503"/>
<dbReference type="RefSeq" id="WP_182940230.1">
    <property type="nucleotide sequence ID" value="NZ_JABEQH010000001.1"/>
</dbReference>
<dbReference type="EMBL" id="JABEQH010000001">
    <property type="protein sequence ID" value="MBB2174360.1"/>
    <property type="molecule type" value="Genomic_DNA"/>
</dbReference>
<reference evidence="3 4" key="1">
    <citation type="submission" date="2020-04" db="EMBL/GenBank/DDBJ databases">
        <title>Description of novel Gluconacetobacter.</title>
        <authorList>
            <person name="Sombolestani A."/>
        </authorList>
    </citation>
    <scope>NUCLEOTIDE SEQUENCE [LARGE SCALE GENOMIC DNA]</scope>
    <source>
        <strain evidence="3 4">LMG 21312</strain>
    </source>
</reference>
<accession>A0A7W4P503</accession>
<name>A0A7W4P503_9PROT</name>
<evidence type="ECO:0000313" key="3">
    <source>
        <dbReference type="EMBL" id="MBB2174360.1"/>
    </source>
</evidence>